<dbReference type="EMBL" id="PRKQ01000001">
    <property type="protein sequence ID" value="PPB12912.1"/>
    <property type="molecule type" value="Genomic_DNA"/>
</dbReference>
<reference evidence="1 2" key="1">
    <citation type="submission" date="2018-02" db="EMBL/GenBank/DDBJ databases">
        <title>Comparative analysis of genomes of three Brevibacillus laterosporus strains producers of potent antimicrobials isolated from silage.</title>
        <authorList>
            <person name="Kojic M."/>
            <person name="Miljkovic M."/>
            <person name="Studholme D."/>
            <person name="Filipic B."/>
        </authorList>
    </citation>
    <scope>NUCLEOTIDE SEQUENCE [LARGE SCALE GENOMIC DNA]</scope>
    <source>
        <strain evidence="1 2">BGSP11</strain>
    </source>
</reference>
<accession>A0AAP8QGS2</accession>
<sequence length="102" mass="11995">MTMICGRPYVLFDPEQTAEIKRIERRNDLIDQIISNLNEVLVPIDEYVHLYTSDKELRETLLDAIVILQHLSGVEYDEDVEKLIHCEVLPRINWKGDREVLC</sequence>
<evidence type="ECO:0000313" key="1">
    <source>
        <dbReference type="EMBL" id="PPB12912.1"/>
    </source>
</evidence>
<gene>
    <name evidence="1" type="ORF">C4A77_00570</name>
</gene>
<organism evidence="1 2">
    <name type="scientific">Brevibacillus laterosporus</name>
    <name type="common">Bacillus laterosporus</name>
    <dbReference type="NCBI Taxonomy" id="1465"/>
    <lineage>
        <taxon>Bacteria</taxon>
        <taxon>Bacillati</taxon>
        <taxon>Bacillota</taxon>
        <taxon>Bacilli</taxon>
        <taxon>Bacillales</taxon>
        <taxon>Paenibacillaceae</taxon>
        <taxon>Brevibacillus</taxon>
    </lineage>
</organism>
<comment type="caution">
    <text evidence="1">The sequence shown here is derived from an EMBL/GenBank/DDBJ whole genome shotgun (WGS) entry which is preliminary data.</text>
</comment>
<dbReference type="AlphaFoldDB" id="A0AAP8QGS2"/>
<name>A0AAP8QGS2_BRELA</name>
<dbReference type="Proteomes" id="UP000239759">
    <property type="component" value="Unassembled WGS sequence"/>
</dbReference>
<evidence type="ECO:0000313" key="2">
    <source>
        <dbReference type="Proteomes" id="UP000239759"/>
    </source>
</evidence>
<dbReference type="RefSeq" id="WP_104030313.1">
    <property type="nucleotide sequence ID" value="NZ_PRKQ01000001.1"/>
</dbReference>
<proteinExistence type="predicted"/>
<protein>
    <submittedName>
        <fullName evidence="1">Uncharacterized protein</fullName>
    </submittedName>
</protein>